<dbReference type="GO" id="GO:0016491">
    <property type="term" value="F:oxidoreductase activity"/>
    <property type="evidence" value="ECO:0007669"/>
    <property type="project" value="InterPro"/>
</dbReference>
<keyword evidence="3 5" id="KW-1015">Disulfide bond</keyword>
<dbReference type="Proteomes" id="UP000537141">
    <property type="component" value="Unassembled WGS sequence"/>
</dbReference>
<accession>A0A7X0NJR4</accession>
<reference evidence="9 10" key="1">
    <citation type="submission" date="2020-08" db="EMBL/GenBank/DDBJ databases">
        <title>Genomic Encyclopedia of Type Strains, Phase IV (KMG-IV): sequencing the most valuable type-strain genomes for metagenomic binning, comparative biology and taxonomic classification.</title>
        <authorList>
            <person name="Goeker M."/>
        </authorList>
    </citation>
    <scope>NUCLEOTIDE SEQUENCE [LARGE SCALE GENOMIC DNA]</scope>
    <source>
        <strain evidence="9 10">DSM 26287</strain>
    </source>
</reference>
<sequence>MIKLKLHTGILLFLLTLLTACGSDEPYSKGSDYRELPNFEKSNTPQVVLFFSASCPHCYKFDSVFEKWVEKKPEGVVVERIPVNFGHDSWTLLQKAYATLRTLNIQDEMSLKMFEAVQDKNYWLGDAKAVASWLAIHGYDVSTTEKAYSSEQAKELLKAYYAAEMRYNVRGIPRAIVNGKYEIKIKSLEGEDDTKRLQNLENIIDYLLAKDE</sequence>
<keyword evidence="2 7" id="KW-0732">Signal</keyword>
<dbReference type="PIRSF" id="PIRSF001488">
    <property type="entry name" value="Tdi_protein"/>
    <property type="match status" value="1"/>
</dbReference>
<evidence type="ECO:0000256" key="3">
    <source>
        <dbReference type="ARBA" id="ARBA00023157"/>
    </source>
</evidence>
<evidence type="ECO:0000256" key="5">
    <source>
        <dbReference type="PIRNR" id="PIRNR001488"/>
    </source>
</evidence>
<dbReference type="InterPro" id="IPR036249">
    <property type="entry name" value="Thioredoxin-like_sf"/>
</dbReference>
<dbReference type="Gene3D" id="3.40.30.10">
    <property type="entry name" value="Glutaredoxin"/>
    <property type="match status" value="1"/>
</dbReference>
<dbReference type="InterPro" id="IPR001853">
    <property type="entry name" value="DSBA-like_thioredoxin_dom"/>
</dbReference>
<name>A0A7X0NJR4_9GAMM</name>
<comment type="caution">
    <text evidence="9">The sequence shown here is derived from an EMBL/GenBank/DDBJ whole genome shotgun (WGS) entry which is preliminary data.</text>
</comment>
<protein>
    <recommendedName>
        <fullName evidence="5">Thiol:disulfide interchange protein</fullName>
    </recommendedName>
</protein>
<proteinExistence type="inferred from homology"/>
<keyword evidence="4" id="KW-0676">Redox-active center</keyword>
<evidence type="ECO:0000259" key="8">
    <source>
        <dbReference type="Pfam" id="PF01323"/>
    </source>
</evidence>
<evidence type="ECO:0000256" key="1">
    <source>
        <dbReference type="ARBA" id="ARBA00005791"/>
    </source>
</evidence>
<dbReference type="AlphaFoldDB" id="A0A7X0NJR4"/>
<dbReference type="PROSITE" id="PS51257">
    <property type="entry name" value="PROKAR_LIPOPROTEIN"/>
    <property type="match status" value="1"/>
</dbReference>
<feature type="domain" description="DSBA-like thioredoxin" evidence="8">
    <location>
        <begin position="46"/>
        <end position="198"/>
    </location>
</feature>
<dbReference type="InterPro" id="IPR050824">
    <property type="entry name" value="Thiol_disulfide_DsbA"/>
</dbReference>
<evidence type="ECO:0000256" key="2">
    <source>
        <dbReference type="ARBA" id="ARBA00022729"/>
    </source>
</evidence>
<evidence type="ECO:0000313" key="10">
    <source>
        <dbReference type="Proteomes" id="UP000537141"/>
    </source>
</evidence>
<evidence type="ECO:0000256" key="4">
    <source>
        <dbReference type="ARBA" id="ARBA00023284"/>
    </source>
</evidence>
<evidence type="ECO:0000256" key="6">
    <source>
        <dbReference type="PIRSR" id="PIRSR001488-1"/>
    </source>
</evidence>
<dbReference type="InterPro" id="IPR023205">
    <property type="entry name" value="DsbA/DsbL"/>
</dbReference>
<feature type="disulfide bond" description="Redox-active" evidence="6">
    <location>
        <begin position="55"/>
        <end position="58"/>
    </location>
</feature>
<gene>
    <name evidence="9" type="ORF">HNQ55_003280</name>
</gene>
<comment type="subcellular location">
    <subcellularLocation>
        <location evidence="5">Periplasm</location>
    </subcellularLocation>
</comment>
<dbReference type="Pfam" id="PF01323">
    <property type="entry name" value="DSBA"/>
    <property type="match status" value="1"/>
</dbReference>
<dbReference type="PANTHER" id="PTHR35891:SF3">
    <property type="entry name" value="THIOL:DISULFIDE INTERCHANGE PROTEIN DSBL"/>
    <property type="match status" value="1"/>
</dbReference>
<dbReference type="EMBL" id="JACHHU010000036">
    <property type="protein sequence ID" value="MBB6544747.1"/>
    <property type="molecule type" value="Genomic_DNA"/>
</dbReference>
<comment type="similarity">
    <text evidence="1">Belongs to the thioredoxin family. DsbA subfamily.</text>
</comment>
<dbReference type="CDD" id="cd03019">
    <property type="entry name" value="DsbA_DsbA"/>
    <property type="match status" value="1"/>
</dbReference>
<organism evidence="9 10">
    <name type="scientific">Thalassotalea piscium</name>
    <dbReference type="NCBI Taxonomy" id="1230533"/>
    <lineage>
        <taxon>Bacteria</taxon>
        <taxon>Pseudomonadati</taxon>
        <taxon>Pseudomonadota</taxon>
        <taxon>Gammaproteobacteria</taxon>
        <taxon>Alteromonadales</taxon>
        <taxon>Colwelliaceae</taxon>
        <taxon>Thalassotalea</taxon>
    </lineage>
</organism>
<evidence type="ECO:0000313" key="9">
    <source>
        <dbReference type="EMBL" id="MBB6544747.1"/>
    </source>
</evidence>
<evidence type="ECO:0000256" key="7">
    <source>
        <dbReference type="SAM" id="SignalP"/>
    </source>
</evidence>
<dbReference type="PANTHER" id="PTHR35891">
    <property type="entry name" value="THIOL:DISULFIDE INTERCHANGE PROTEIN DSBA"/>
    <property type="match status" value="1"/>
</dbReference>
<dbReference type="SUPFAM" id="SSF52833">
    <property type="entry name" value="Thioredoxin-like"/>
    <property type="match status" value="1"/>
</dbReference>
<feature type="chain" id="PRO_5030552193" description="Thiol:disulfide interchange protein" evidence="7">
    <location>
        <begin position="23"/>
        <end position="212"/>
    </location>
</feature>
<dbReference type="RefSeq" id="WP_184426155.1">
    <property type="nucleotide sequence ID" value="NZ_BAABLB010000034.1"/>
</dbReference>
<keyword evidence="5" id="KW-0574">Periplasm</keyword>
<keyword evidence="10" id="KW-1185">Reference proteome</keyword>
<dbReference type="GO" id="GO:0042597">
    <property type="term" value="C:periplasmic space"/>
    <property type="evidence" value="ECO:0007669"/>
    <property type="project" value="UniProtKB-SubCell"/>
</dbReference>
<feature type="signal peptide" evidence="7">
    <location>
        <begin position="1"/>
        <end position="22"/>
    </location>
</feature>